<evidence type="ECO:0000256" key="5">
    <source>
        <dbReference type="ARBA" id="ARBA00023319"/>
    </source>
</evidence>
<dbReference type="InterPro" id="IPR051275">
    <property type="entry name" value="Cell_adhesion_signaling"/>
</dbReference>
<keyword evidence="6" id="KW-0812">Transmembrane</keyword>
<dbReference type="Proteomes" id="UP000828390">
    <property type="component" value="Unassembled WGS sequence"/>
</dbReference>
<dbReference type="PROSITE" id="PS50853">
    <property type="entry name" value="FN3"/>
    <property type="match status" value="1"/>
</dbReference>
<dbReference type="InterPro" id="IPR036116">
    <property type="entry name" value="FN3_sf"/>
</dbReference>
<evidence type="ECO:0000259" key="7">
    <source>
        <dbReference type="PROSITE" id="PS50835"/>
    </source>
</evidence>
<reference evidence="9" key="1">
    <citation type="journal article" date="2019" name="bioRxiv">
        <title>The Genome of the Zebra Mussel, Dreissena polymorpha: A Resource for Invasive Species Research.</title>
        <authorList>
            <person name="McCartney M.A."/>
            <person name="Auch B."/>
            <person name="Kono T."/>
            <person name="Mallez S."/>
            <person name="Zhang Y."/>
            <person name="Obille A."/>
            <person name="Becker A."/>
            <person name="Abrahante J.E."/>
            <person name="Garbe J."/>
            <person name="Badalamenti J.P."/>
            <person name="Herman A."/>
            <person name="Mangelson H."/>
            <person name="Liachko I."/>
            <person name="Sullivan S."/>
            <person name="Sone E.D."/>
            <person name="Koren S."/>
            <person name="Silverstein K.A.T."/>
            <person name="Beckman K.B."/>
            <person name="Gohl D.M."/>
        </authorList>
    </citation>
    <scope>NUCLEOTIDE SEQUENCE</scope>
    <source>
        <strain evidence="9">Duluth1</strain>
        <tissue evidence="9">Whole animal</tissue>
    </source>
</reference>
<comment type="subcellular location">
    <subcellularLocation>
        <location evidence="1">Membrane</location>
        <topology evidence="1">Single-pass type I membrane protein</topology>
    </subcellularLocation>
</comment>
<feature type="domain" description="Ig-like" evidence="7">
    <location>
        <begin position="79"/>
        <end position="162"/>
    </location>
</feature>
<keyword evidence="6" id="KW-1133">Transmembrane helix</keyword>
<accession>A0A9D4GEP9</accession>
<dbReference type="InterPro" id="IPR013783">
    <property type="entry name" value="Ig-like_fold"/>
</dbReference>
<dbReference type="PROSITE" id="PS50835">
    <property type="entry name" value="IG_LIKE"/>
    <property type="match status" value="3"/>
</dbReference>
<dbReference type="InterPro" id="IPR036179">
    <property type="entry name" value="Ig-like_dom_sf"/>
</dbReference>
<feature type="transmembrane region" description="Helical" evidence="6">
    <location>
        <begin position="673"/>
        <end position="697"/>
    </location>
</feature>
<evidence type="ECO:0000256" key="6">
    <source>
        <dbReference type="SAM" id="Phobius"/>
    </source>
</evidence>
<organism evidence="9 10">
    <name type="scientific">Dreissena polymorpha</name>
    <name type="common">Zebra mussel</name>
    <name type="synonym">Mytilus polymorpha</name>
    <dbReference type="NCBI Taxonomy" id="45954"/>
    <lineage>
        <taxon>Eukaryota</taxon>
        <taxon>Metazoa</taxon>
        <taxon>Spiralia</taxon>
        <taxon>Lophotrochozoa</taxon>
        <taxon>Mollusca</taxon>
        <taxon>Bivalvia</taxon>
        <taxon>Autobranchia</taxon>
        <taxon>Heteroconchia</taxon>
        <taxon>Euheterodonta</taxon>
        <taxon>Imparidentia</taxon>
        <taxon>Neoheterodontei</taxon>
        <taxon>Myida</taxon>
        <taxon>Dreissenoidea</taxon>
        <taxon>Dreissenidae</taxon>
        <taxon>Dreissena</taxon>
    </lineage>
</organism>
<dbReference type="Gene3D" id="2.60.40.10">
    <property type="entry name" value="Immunoglobulins"/>
    <property type="match status" value="5"/>
</dbReference>
<evidence type="ECO:0000313" key="10">
    <source>
        <dbReference type="Proteomes" id="UP000828390"/>
    </source>
</evidence>
<gene>
    <name evidence="9" type="ORF">DPMN_142708</name>
</gene>
<proteinExistence type="predicted"/>
<dbReference type="SUPFAM" id="SSF49265">
    <property type="entry name" value="Fibronectin type III"/>
    <property type="match status" value="1"/>
</dbReference>
<dbReference type="CDD" id="cd00063">
    <property type="entry name" value="FN3"/>
    <property type="match status" value="1"/>
</dbReference>
<evidence type="ECO:0000256" key="2">
    <source>
        <dbReference type="ARBA" id="ARBA00023136"/>
    </source>
</evidence>
<dbReference type="GO" id="GO:0016020">
    <property type="term" value="C:membrane"/>
    <property type="evidence" value="ECO:0007669"/>
    <property type="project" value="UniProtKB-SubCell"/>
</dbReference>
<dbReference type="Pfam" id="PF13927">
    <property type="entry name" value="Ig_3"/>
    <property type="match status" value="1"/>
</dbReference>
<reference evidence="9" key="2">
    <citation type="submission" date="2020-11" db="EMBL/GenBank/DDBJ databases">
        <authorList>
            <person name="McCartney M.A."/>
            <person name="Auch B."/>
            <person name="Kono T."/>
            <person name="Mallez S."/>
            <person name="Becker A."/>
            <person name="Gohl D.M."/>
            <person name="Silverstein K.A.T."/>
            <person name="Koren S."/>
            <person name="Bechman K.B."/>
            <person name="Herman A."/>
            <person name="Abrahante J.E."/>
            <person name="Garbe J."/>
        </authorList>
    </citation>
    <scope>NUCLEOTIDE SEQUENCE</scope>
    <source>
        <strain evidence="9">Duluth1</strain>
        <tissue evidence="9">Whole animal</tissue>
    </source>
</reference>
<feature type="domain" description="Ig-like" evidence="7">
    <location>
        <begin position="175"/>
        <end position="264"/>
    </location>
</feature>
<protein>
    <submittedName>
        <fullName evidence="9">Uncharacterized protein</fullName>
    </submittedName>
</protein>
<evidence type="ECO:0000256" key="1">
    <source>
        <dbReference type="ARBA" id="ARBA00004479"/>
    </source>
</evidence>
<dbReference type="InterPro" id="IPR003599">
    <property type="entry name" value="Ig_sub"/>
</dbReference>
<evidence type="ECO:0000259" key="8">
    <source>
        <dbReference type="PROSITE" id="PS50853"/>
    </source>
</evidence>
<feature type="domain" description="Ig-like" evidence="7">
    <location>
        <begin position="270"/>
        <end position="340"/>
    </location>
</feature>
<feature type="domain" description="Fibronectin type-III" evidence="8">
    <location>
        <begin position="571"/>
        <end position="664"/>
    </location>
</feature>
<dbReference type="SUPFAM" id="SSF48726">
    <property type="entry name" value="Immunoglobulin"/>
    <property type="match status" value="3"/>
</dbReference>
<evidence type="ECO:0000256" key="4">
    <source>
        <dbReference type="ARBA" id="ARBA00023180"/>
    </source>
</evidence>
<dbReference type="AlphaFoldDB" id="A0A9D4GEP9"/>
<name>A0A9D4GEP9_DREPO</name>
<dbReference type="InterPro" id="IPR003598">
    <property type="entry name" value="Ig_sub2"/>
</dbReference>
<keyword evidence="2 6" id="KW-0472">Membrane</keyword>
<keyword evidence="3" id="KW-1015">Disulfide bond</keyword>
<evidence type="ECO:0000313" key="9">
    <source>
        <dbReference type="EMBL" id="KAH3814214.1"/>
    </source>
</evidence>
<dbReference type="InterPro" id="IPR003961">
    <property type="entry name" value="FN3_dom"/>
</dbReference>
<dbReference type="PANTHER" id="PTHR11640">
    <property type="entry name" value="NEPHRIN"/>
    <property type="match status" value="1"/>
</dbReference>
<sequence>MTSLVRPEANIHWFEDDVNITNNASYEYRSYVSSSVLKYTTNTTSNKTVSCMAIYVYKNITISFRQGTNLIIQYPVSKPVISINNKNVSETAHLRENVTAEFRCFSSGYPSPSYQWIYPGGIANGNVVKLLFDRNSHDKFIECVSTNTYYSLSGAAGNRSSTHSTLFNIYVSYSPSFKNFVSNAYKYTFTETNIRVVKGDSINISCAWGANPPATVYWMGQHRNSSILTVTHIQQDATWTCLAYNVILDDDDQETSKTKSTNLSIIVLYPPTTQPIANQTALLNSPFTVACNLIRPGKPPETQYSWFRKDLNEIIGTRQSFTINQVELNDEGEYQCNSTNIMKPIGNDVIYGVSKTTFYLDVQYKATIRKFTANNSENAVTVYQSETIEMVCATDGDPTPSVRIINATRSSKMMLSETTTFKAHAYIHRARCEYDSGVYKCVANNTHNQEEREHTCVVNIQCSPRASPFSPSTHNVYRALNDAAVFIFTLIAYPEPDRSNFSWYRRIYNNWVALQNSTNYSFYVAENRMKTQLMISRVHVDDFTDYMVSVSNTLGSTTETFTLHAQSIPNVPKDVRIDRVGITNIGISWLPEFNGGEDQNFTIRYKEVQAGNWIYIFIASSIVHYKWTIEGLKQDTEYAIEILAENKIGKSNWTLTITTRTIFNEVENGPTSISIGGAVGGSTVGIGMVVAVIVFIWKYRNRGQNTNKTNHETSLKSGQYEYFVRERSCEETLSTDGTYAICRYDYRPADNKYETLAEQLEFRDYSSLSSKPSPLVENATDCHSSLNGVFNDDCEYVNMKLSIF</sequence>
<keyword evidence="4" id="KW-0325">Glycoprotein</keyword>
<keyword evidence="5" id="KW-0393">Immunoglobulin domain</keyword>
<comment type="caution">
    <text evidence="9">The sequence shown here is derived from an EMBL/GenBank/DDBJ whole genome shotgun (WGS) entry which is preliminary data.</text>
</comment>
<dbReference type="SMART" id="SM00060">
    <property type="entry name" value="FN3"/>
    <property type="match status" value="1"/>
</dbReference>
<dbReference type="Pfam" id="PF00041">
    <property type="entry name" value="fn3"/>
    <property type="match status" value="1"/>
</dbReference>
<dbReference type="PANTHER" id="PTHR11640:SF164">
    <property type="entry name" value="MAM DOMAIN-CONTAINING GLYCOSYLPHOSPHATIDYLINOSITOL ANCHOR PROTEIN 1"/>
    <property type="match status" value="1"/>
</dbReference>
<dbReference type="EMBL" id="JAIWYP010000006">
    <property type="protein sequence ID" value="KAH3814214.1"/>
    <property type="molecule type" value="Genomic_DNA"/>
</dbReference>
<dbReference type="InterPro" id="IPR007110">
    <property type="entry name" value="Ig-like_dom"/>
</dbReference>
<keyword evidence="10" id="KW-1185">Reference proteome</keyword>
<dbReference type="SMART" id="SM00409">
    <property type="entry name" value="IG"/>
    <property type="match status" value="4"/>
</dbReference>
<dbReference type="SMART" id="SM00408">
    <property type="entry name" value="IGc2"/>
    <property type="match status" value="2"/>
</dbReference>
<evidence type="ECO:0000256" key="3">
    <source>
        <dbReference type="ARBA" id="ARBA00023157"/>
    </source>
</evidence>